<dbReference type="PROSITE" id="PS51782">
    <property type="entry name" value="LYSM"/>
    <property type="match status" value="1"/>
</dbReference>
<feature type="domain" description="LysM" evidence="2">
    <location>
        <begin position="543"/>
        <end position="586"/>
    </location>
</feature>
<sequence>MSIQDGLLSFAIKETIFLSSDKAGIEEWKELELVPDVEVLETDTAISITGCLQLFGKYKPTKEAFESAEGSADTLVEAVTFSPFRPGGSEGQLYGREEQLQHRIPLNITIPLNRIAEIEDIYAVVDSFDYQLQSAHQLLIEADLVIAGIKIGEPQQSVAQPASYEDGAEENEPDQEQWEYAYAAHEQEESGIQPISLEDIEKKLAELESEMKRQDEPEEEEEEEQDRAKQENSSGFAAMFQSIAGRTASNQPADRQQSFGDVTDDFISQEEPVLSDSEPSYSIEPVSWQETEENANLYEGMRPDAEPVVRPAVQSEADAERETVSPWRAAEQKVPMHKEVPSVKQAPPSPLQEASQVVHEEAVEAAAPKAEAAAAPREEPRQQEIAPASASQESAAEAQQPAPETAEESSVTAAEASVETTAANDAEESAETAVDESQEVSAEESGEPESVEASAAPPVPEAAEEKEVRVAITSKAHREEGGKLNLTSIFSQATRTKQEEKAVEESSSATRRGPVDADHAAIETMQNLSSFVQNKEEKKSRLKLCIIQRDETLETISQRYSLPPSRILEVNNLRSDQIVAGQIIYIPQ</sequence>
<feature type="compositionally biased region" description="Polar residues" evidence="1">
    <location>
        <begin position="485"/>
        <end position="495"/>
    </location>
</feature>
<name>A0A7T5EIL2_9BACL</name>
<dbReference type="KEGG" id="bcop:JD108_15555"/>
<dbReference type="InterPro" id="IPR018392">
    <property type="entry name" value="LysM"/>
</dbReference>
<feature type="region of interest" description="Disordered" evidence="1">
    <location>
        <begin position="209"/>
        <end position="233"/>
    </location>
</feature>
<dbReference type="RefSeq" id="WP_198826935.1">
    <property type="nucleotide sequence ID" value="NZ_CP066308.1"/>
</dbReference>
<evidence type="ECO:0000259" key="2">
    <source>
        <dbReference type="PROSITE" id="PS51782"/>
    </source>
</evidence>
<proteinExistence type="predicted"/>
<feature type="compositionally biased region" description="Polar residues" evidence="1">
    <location>
        <begin position="247"/>
        <end position="260"/>
    </location>
</feature>
<feature type="compositionally biased region" description="Basic and acidic residues" evidence="1">
    <location>
        <begin position="330"/>
        <end position="341"/>
    </location>
</feature>
<dbReference type="Proteomes" id="UP000677234">
    <property type="component" value="Chromosome"/>
</dbReference>
<keyword evidence="6" id="KW-1185">Reference proteome</keyword>
<dbReference type="Pfam" id="PF20918">
    <property type="entry name" value="SPOCS_spoVID-N"/>
    <property type="match status" value="1"/>
</dbReference>
<dbReference type="SUPFAM" id="SSF54106">
    <property type="entry name" value="LysM domain"/>
    <property type="match status" value="1"/>
</dbReference>
<dbReference type="Pfam" id="PF01476">
    <property type="entry name" value="LysM"/>
    <property type="match status" value="1"/>
</dbReference>
<reference evidence="3 5" key="1">
    <citation type="submission" date="2020-12" db="EMBL/GenBank/DDBJ databases">
        <title>strain FJAT-54423T represents a novel species of the genus Brevibacillus.</title>
        <authorList>
            <person name="Tang R."/>
        </authorList>
    </citation>
    <scope>NUCLEOTIDE SEQUENCE [LARGE SCALE GENOMIC DNA]</scope>
    <source>
        <strain evidence="3 5">FJAT-54423</strain>
    </source>
</reference>
<feature type="region of interest" description="Disordered" evidence="1">
    <location>
        <begin position="246"/>
        <end position="517"/>
    </location>
</feature>
<feature type="compositionally biased region" description="Acidic residues" evidence="1">
    <location>
        <begin position="216"/>
        <end position="225"/>
    </location>
</feature>
<dbReference type="Gene3D" id="3.10.350.10">
    <property type="entry name" value="LysM domain"/>
    <property type="match status" value="1"/>
</dbReference>
<dbReference type="SMART" id="SM00257">
    <property type="entry name" value="LysM"/>
    <property type="match status" value="1"/>
</dbReference>
<accession>A0A7T5EIL2</accession>
<feature type="compositionally biased region" description="Acidic residues" evidence="1">
    <location>
        <begin position="425"/>
        <end position="450"/>
    </location>
</feature>
<dbReference type="InterPro" id="IPR036779">
    <property type="entry name" value="LysM_dom_sf"/>
</dbReference>
<dbReference type="CDD" id="cd00118">
    <property type="entry name" value="LysM"/>
    <property type="match status" value="1"/>
</dbReference>
<dbReference type="InterPro" id="IPR048862">
    <property type="entry name" value="SPOCS_spoVID_N"/>
</dbReference>
<dbReference type="Proteomes" id="UP000595847">
    <property type="component" value="Chromosome"/>
</dbReference>
<feature type="compositionally biased region" description="Low complexity" evidence="1">
    <location>
        <begin position="364"/>
        <end position="375"/>
    </location>
</feature>
<protein>
    <submittedName>
        <fullName evidence="3">LysM peptidoglycan-binding domain-containing protein</fullName>
    </submittedName>
</protein>
<dbReference type="AlphaFoldDB" id="A0A7T5EIL2"/>
<evidence type="ECO:0000313" key="4">
    <source>
        <dbReference type="EMBL" id="QUO40390.1"/>
    </source>
</evidence>
<gene>
    <name evidence="3" type="ORF">JD108_15555</name>
    <name evidence="4" type="ORF">KDJ56_15500</name>
</gene>
<feature type="compositionally biased region" description="Low complexity" evidence="1">
    <location>
        <begin position="383"/>
        <end position="423"/>
    </location>
</feature>
<reference evidence="4" key="2">
    <citation type="submission" date="2021-04" db="EMBL/GenBank/DDBJ databases">
        <title>Brevibacillus composti FJAT-54423, complete genome.</title>
        <authorList>
            <person name="Tang R."/>
        </authorList>
    </citation>
    <scope>NUCLEOTIDE SEQUENCE</scope>
    <source>
        <strain evidence="4">FJAT-54424</strain>
    </source>
</reference>
<dbReference type="EMBL" id="CP073708">
    <property type="protein sequence ID" value="QUO40390.1"/>
    <property type="molecule type" value="Genomic_DNA"/>
</dbReference>
<evidence type="ECO:0000313" key="6">
    <source>
        <dbReference type="Proteomes" id="UP000677234"/>
    </source>
</evidence>
<organism evidence="3 5">
    <name type="scientific">Brevibacillus composti</name>
    <dbReference type="NCBI Taxonomy" id="2796470"/>
    <lineage>
        <taxon>Bacteria</taxon>
        <taxon>Bacillati</taxon>
        <taxon>Bacillota</taxon>
        <taxon>Bacilli</taxon>
        <taxon>Bacillales</taxon>
        <taxon>Paenibacillaceae</taxon>
        <taxon>Brevibacillus</taxon>
    </lineage>
</organism>
<evidence type="ECO:0000256" key="1">
    <source>
        <dbReference type="SAM" id="MobiDB-lite"/>
    </source>
</evidence>
<dbReference type="EMBL" id="CP066308">
    <property type="protein sequence ID" value="QQE73309.1"/>
    <property type="molecule type" value="Genomic_DNA"/>
</dbReference>
<evidence type="ECO:0000313" key="3">
    <source>
        <dbReference type="EMBL" id="QQE73309.1"/>
    </source>
</evidence>
<evidence type="ECO:0000313" key="5">
    <source>
        <dbReference type="Proteomes" id="UP000595847"/>
    </source>
</evidence>